<dbReference type="PANTHER" id="PTHR12304:SF4">
    <property type="entry name" value="URIDINE NUCLEOSIDASE"/>
    <property type="match status" value="1"/>
</dbReference>
<dbReference type="SUPFAM" id="SSF53590">
    <property type="entry name" value="Nucleoside hydrolase"/>
    <property type="match status" value="1"/>
</dbReference>
<name>A0ABP9RT65_9ACTN</name>
<protein>
    <submittedName>
        <fullName evidence="4">Nucleoside hydrolase</fullName>
    </submittedName>
</protein>
<feature type="domain" description="Inosine/uridine-preferring nucleoside hydrolase" evidence="3">
    <location>
        <begin position="5"/>
        <end position="301"/>
    </location>
</feature>
<organism evidence="4 5">
    <name type="scientific">Rugosimonospora acidiphila</name>
    <dbReference type="NCBI Taxonomy" id="556531"/>
    <lineage>
        <taxon>Bacteria</taxon>
        <taxon>Bacillati</taxon>
        <taxon>Actinomycetota</taxon>
        <taxon>Actinomycetes</taxon>
        <taxon>Micromonosporales</taxon>
        <taxon>Micromonosporaceae</taxon>
        <taxon>Rugosimonospora</taxon>
    </lineage>
</organism>
<dbReference type="Pfam" id="PF01156">
    <property type="entry name" value="IU_nuc_hydro"/>
    <property type="match status" value="1"/>
</dbReference>
<comment type="caution">
    <text evidence="4">The sequence shown here is derived from an EMBL/GenBank/DDBJ whole genome shotgun (WGS) entry which is preliminary data.</text>
</comment>
<reference evidence="5" key="1">
    <citation type="journal article" date="2019" name="Int. J. Syst. Evol. Microbiol.">
        <title>The Global Catalogue of Microorganisms (GCM) 10K type strain sequencing project: providing services to taxonomists for standard genome sequencing and annotation.</title>
        <authorList>
            <consortium name="The Broad Institute Genomics Platform"/>
            <consortium name="The Broad Institute Genome Sequencing Center for Infectious Disease"/>
            <person name="Wu L."/>
            <person name="Ma J."/>
        </authorList>
    </citation>
    <scope>NUCLEOTIDE SEQUENCE [LARGE SCALE GENOMIC DNA]</scope>
    <source>
        <strain evidence="5">JCM 18304</strain>
    </source>
</reference>
<dbReference type="InterPro" id="IPR001910">
    <property type="entry name" value="Inosine/uridine_hydrolase_dom"/>
</dbReference>
<dbReference type="PANTHER" id="PTHR12304">
    <property type="entry name" value="INOSINE-URIDINE PREFERRING NUCLEOSIDE HYDROLASE"/>
    <property type="match status" value="1"/>
</dbReference>
<dbReference type="InterPro" id="IPR023186">
    <property type="entry name" value="IUNH"/>
</dbReference>
<evidence type="ECO:0000256" key="1">
    <source>
        <dbReference type="ARBA" id="ARBA00022801"/>
    </source>
</evidence>
<evidence type="ECO:0000256" key="2">
    <source>
        <dbReference type="ARBA" id="ARBA00023295"/>
    </source>
</evidence>
<proteinExistence type="predicted"/>
<keyword evidence="2" id="KW-0326">Glycosidase</keyword>
<dbReference type="Gene3D" id="3.90.245.10">
    <property type="entry name" value="Ribonucleoside hydrolase-like"/>
    <property type="match status" value="1"/>
</dbReference>
<keyword evidence="5" id="KW-1185">Reference proteome</keyword>
<gene>
    <name evidence="4" type="ORF">GCM10023322_28660</name>
</gene>
<dbReference type="RefSeq" id="WP_345629767.1">
    <property type="nucleotide sequence ID" value="NZ_BAABJQ010000007.1"/>
</dbReference>
<keyword evidence="1 4" id="KW-0378">Hydrolase</keyword>
<evidence type="ECO:0000313" key="4">
    <source>
        <dbReference type="EMBL" id="GAA5185254.1"/>
    </source>
</evidence>
<dbReference type="Proteomes" id="UP001501570">
    <property type="component" value="Unassembled WGS sequence"/>
</dbReference>
<dbReference type="CDD" id="cd02651">
    <property type="entry name" value="nuc_hydro_IU_UC_XIUA"/>
    <property type="match status" value="1"/>
</dbReference>
<accession>A0ABP9RT65</accession>
<evidence type="ECO:0000259" key="3">
    <source>
        <dbReference type="Pfam" id="PF01156"/>
    </source>
</evidence>
<dbReference type="InterPro" id="IPR036452">
    <property type="entry name" value="Ribo_hydro-like"/>
</dbReference>
<dbReference type="GO" id="GO:0016787">
    <property type="term" value="F:hydrolase activity"/>
    <property type="evidence" value="ECO:0007669"/>
    <property type="project" value="UniProtKB-KW"/>
</dbReference>
<dbReference type="EMBL" id="BAABJQ010000007">
    <property type="protein sequence ID" value="GAA5185254.1"/>
    <property type="molecule type" value="Genomic_DNA"/>
</dbReference>
<sequence length="316" mass="33272">MTRPVLLDCDPGIDDMIAILTAVASPEVELVGVTTVGGNVGIDTTTRNALDVLALAGRADIPVARGADRPYLRTLDNRAESVHGGNGLGGVTLPTSGAGPVEATALELMVETVRAATEPVTLVATGPLTNVAHLFAVYPEVASRLARLVVMGGSIGAGNRTPAAEFNIWADPEAAYRVLTEPGLPRPVPTTLVGLDVTYRTAYRPDDLDRLRSAGTVAALCADALEYYLAAYRRDIGMDVVPLHDPLVMAEAIRPGLVTAEPAYVEVDTTVGPSRGNTLVDLRGVRNQPTAEVGVDVDVPSALEFITSRLENYARR</sequence>
<evidence type="ECO:0000313" key="5">
    <source>
        <dbReference type="Proteomes" id="UP001501570"/>
    </source>
</evidence>